<evidence type="ECO:0000313" key="1">
    <source>
        <dbReference type="EMBL" id="PWN54068.1"/>
    </source>
</evidence>
<protein>
    <submittedName>
        <fullName evidence="1">Uncharacterized protein</fullName>
    </submittedName>
</protein>
<proteinExistence type="predicted"/>
<keyword evidence="2" id="KW-1185">Reference proteome</keyword>
<accession>A0ACD0P7C9</accession>
<name>A0ACD0P7C9_9BASI</name>
<gene>
    <name evidence="1" type="ORF">IE53DRAFT_44087</name>
</gene>
<evidence type="ECO:0000313" key="2">
    <source>
        <dbReference type="Proteomes" id="UP000245626"/>
    </source>
</evidence>
<sequence>MNAVVGGVEWMVEKKDTIQLYPHTILPPLRDFTTDAGYFHSISILGLKRNRLNLPLLGGWDRSDGHDREEGGILAFVGSCLRCILGVIVLGGWEWGRGERRSRTVNPFAFPFHLFSFPLTKTDRQTDRPSLPCSTNLTGKSQSQLPKGGRSPRDWVSVISSKGWRRKGGQESIPSNLPFPPRSSYFSPFSFPFSLFPFPFSFSFHTAPSFVANMSPSLGYRGEQGEGGGGTRE</sequence>
<dbReference type="EMBL" id="KZ819697">
    <property type="protein sequence ID" value="PWN54068.1"/>
    <property type="molecule type" value="Genomic_DNA"/>
</dbReference>
<organism evidence="1 2">
    <name type="scientific">Violaceomyces palustris</name>
    <dbReference type="NCBI Taxonomy" id="1673888"/>
    <lineage>
        <taxon>Eukaryota</taxon>
        <taxon>Fungi</taxon>
        <taxon>Dikarya</taxon>
        <taxon>Basidiomycota</taxon>
        <taxon>Ustilaginomycotina</taxon>
        <taxon>Ustilaginomycetes</taxon>
        <taxon>Violaceomycetales</taxon>
        <taxon>Violaceomycetaceae</taxon>
        <taxon>Violaceomyces</taxon>
    </lineage>
</organism>
<reference evidence="1 2" key="1">
    <citation type="journal article" date="2018" name="Mol. Biol. Evol.">
        <title>Broad Genomic Sampling Reveals a Smut Pathogenic Ancestry of the Fungal Clade Ustilaginomycotina.</title>
        <authorList>
            <person name="Kijpornyongpan T."/>
            <person name="Mondo S.J."/>
            <person name="Barry K."/>
            <person name="Sandor L."/>
            <person name="Lee J."/>
            <person name="Lipzen A."/>
            <person name="Pangilinan J."/>
            <person name="LaButti K."/>
            <person name="Hainaut M."/>
            <person name="Henrissat B."/>
            <person name="Grigoriev I.V."/>
            <person name="Spatafora J.W."/>
            <person name="Aime M.C."/>
        </authorList>
    </citation>
    <scope>NUCLEOTIDE SEQUENCE [LARGE SCALE GENOMIC DNA]</scope>
    <source>
        <strain evidence="1 2">SA 807</strain>
    </source>
</reference>
<dbReference type="Proteomes" id="UP000245626">
    <property type="component" value="Unassembled WGS sequence"/>
</dbReference>